<dbReference type="Proteomes" id="UP001221597">
    <property type="component" value="Chromosome"/>
</dbReference>
<dbReference type="InterPro" id="IPR036986">
    <property type="entry name" value="S4_RNA-bd_sf"/>
</dbReference>
<organism evidence="3 4">
    <name type="scientific">Halobacillus naozhouensis</name>
    <dbReference type="NCBI Taxonomy" id="554880"/>
    <lineage>
        <taxon>Bacteria</taxon>
        <taxon>Bacillati</taxon>
        <taxon>Bacillota</taxon>
        <taxon>Bacilli</taxon>
        <taxon>Bacillales</taxon>
        <taxon>Bacillaceae</taxon>
        <taxon>Halobacillus</taxon>
    </lineage>
</organism>
<feature type="domain" description="RNA-binding S4" evidence="2">
    <location>
        <begin position="181"/>
        <end position="257"/>
    </location>
</feature>
<protein>
    <submittedName>
        <fullName evidence="3">RNA-binding protein</fullName>
    </submittedName>
</protein>
<keyword evidence="4" id="KW-1185">Reference proteome</keyword>
<evidence type="ECO:0000256" key="1">
    <source>
        <dbReference type="PROSITE-ProRule" id="PRU00182"/>
    </source>
</evidence>
<dbReference type="SMART" id="SM00363">
    <property type="entry name" value="S4"/>
    <property type="match status" value="1"/>
</dbReference>
<name>A0ABY8J2Q8_9BACI</name>
<evidence type="ECO:0000313" key="4">
    <source>
        <dbReference type="Proteomes" id="UP001221597"/>
    </source>
</evidence>
<evidence type="ECO:0000313" key="3">
    <source>
        <dbReference type="EMBL" id="WFT76660.1"/>
    </source>
</evidence>
<dbReference type="Gene3D" id="3.30.70.330">
    <property type="match status" value="1"/>
</dbReference>
<accession>A0ABY8J2Q8</accession>
<dbReference type="InterPro" id="IPR040591">
    <property type="entry name" value="RqcP2_RBD"/>
</dbReference>
<dbReference type="InterPro" id="IPR002942">
    <property type="entry name" value="S4_RNA-bd"/>
</dbReference>
<dbReference type="EMBL" id="CP121671">
    <property type="protein sequence ID" value="WFT76660.1"/>
    <property type="molecule type" value="Genomic_DNA"/>
</dbReference>
<sequence>MEIYQHFREDERLFIDQVIAWENDVEMRYERKESDFLNPREQQIVSAVMGNNSVLKWGLYGGSENSERKRAVIAPEYEVISDQDFNVVLLEASYPDKFMTLEHRDVLGAFMSLGIRREKLGDLIVQDGWIHILAASEISDYICMNFTGVKKAKVSFEQKPLSSMMESNEVWQSKDATLSSLRLDVVVKEIYGVSRKKAAMYIEAGHVKVNFKTVESSSFLLEAGDLLSVRGNGRSRVDQINGMTKKEKYRVTISKLIG</sequence>
<dbReference type="RefSeq" id="WP_283078609.1">
    <property type="nucleotide sequence ID" value="NZ_CP121671.1"/>
</dbReference>
<dbReference type="Gene3D" id="3.30.1370.160">
    <property type="match status" value="1"/>
</dbReference>
<reference evidence="3 4" key="1">
    <citation type="submission" date="2023-04" db="EMBL/GenBank/DDBJ databases">
        <title>Genome sequence of Halobacillus naozhouensis KACC 21980.</title>
        <authorList>
            <person name="Kim S."/>
            <person name="Heo J."/>
            <person name="Kwon S.-W."/>
        </authorList>
    </citation>
    <scope>NUCLEOTIDE SEQUENCE [LARGE SCALE GENOMIC DNA]</scope>
    <source>
        <strain evidence="3 4">KCTC 13234</strain>
    </source>
</reference>
<keyword evidence="1" id="KW-0694">RNA-binding</keyword>
<dbReference type="CDD" id="cd00165">
    <property type="entry name" value="S4"/>
    <property type="match status" value="1"/>
</dbReference>
<dbReference type="Pfam" id="PF17774">
    <property type="entry name" value="YlmH_RBD"/>
    <property type="match status" value="1"/>
</dbReference>
<dbReference type="SUPFAM" id="SSF55174">
    <property type="entry name" value="Alpha-L RNA-binding motif"/>
    <property type="match status" value="1"/>
</dbReference>
<dbReference type="InterPro" id="IPR012677">
    <property type="entry name" value="Nucleotide-bd_a/b_plait_sf"/>
</dbReference>
<gene>
    <name evidence="3" type="ORF">P9989_10000</name>
</gene>
<evidence type="ECO:0000259" key="2">
    <source>
        <dbReference type="SMART" id="SM00363"/>
    </source>
</evidence>
<dbReference type="PANTHER" id="PTHR13633:SF3">
    <property type="entry name" value="MITOCHONDRIAL TRANSCRIPTION RESCUE FACTOR 1"/>
    <property type="match status" value="1"/>
</dbReference>
<dbReference type="Pfam" id="PF01479">
    <property type="entry name" value="S4"/>
    <property type="match status" value="1"/>
</dbReference>
<dbReference type="PANTHER" id="PTHR13633">
    <property type="entry name" value="MITOCHONDRIAL TRANSCRIPTION RESCUE FACTOR 1"/>
    <property type="match status" value="1"/>
</dbReference>
<dbReference type="PROSITE" id="PS50889">
    <property type="entry name" value="S4"/>
    <property type="match status" value="1"/>
</dbReference>
<proteinExistence type="predicted"/>
<dbReference type="Gene3D" id="3.10.290.10">
    <property type="entry name" value="RNA-binding S4 domain"/>
    <property type="match status" value="1"/>
</dbReference>